<accession>A0A061S181</accession>
<evidence type="ECO:0000313" key="1">
    <source>
        <dbReference type="EMBL" id="JAC76640.1"/>
    </source>
</evidence>
<feature type="non-terminal residue" evidence="1">
    <location>
        <position position="1"/>
    </location>
</feature>
<dbReference type="AlphaFoldDB" id="A0A061S181"/>
<gene>
    <name evidence="1" type="ORF">TSPGSL018_19655</name>
</gene>
<reference evidence="1" key="1">
    <citation type="submission" date="2014-05" db="EMBL/GenBank/DDBJ databases">
        <title>The transcriptome of the halophilic microalga Tetraselmis sp. GSL018 isolated from the Great Salt Lake, Utah.</title>
        <authorList>
            <person name="Jinkerson R.E."/>
            <person name="D'Adamo S."/>
            <person name="Posewitz M.C."/>
        </authorList>
    </citation>
    <scope>NUCLEOTIDE SEQUENCE</scope>
    <source>
        <strain evidence="1">GSL018</strain>
    </source>
</reference>
<dbReference type="EMBL" id="GBEZ01008924">
    <property type="protein sequence ID" value="JAC76640.1"/>
    <property type="molecule type" value="Transcribed_RNA"/>
</dbReference>
<feature type="non-terminal residue" evidence="1">
    <location>
        <position position="112"/>
    </location>
</feature>
<proteinExistence type="predicted"/>
<protein>
    <submittedName>
        <fullName evidence="1">Uncharacterized protein</fullName>
    </submittedName>
</protein>
<sequence length="112" mass="11928">SAVSRAPTDLPIEVARPSSLPPPFFDFSGDGSQRRGSALLEEREICSVSPPAPVIRAVWDAAPRGQASGRVVGPELVLKLETGKGTNDVLKTNKLTHVGAIVLRLVRNESMD</sequence>
<organism evidence="1">
    <name type="scientific">Tetraselmis sp. GSL018</name>
    <dbReference type="NCBI Taxonomy" id="582737"/>
    <lineage>
        <taxon>Eukaryota</taxon>
        <taxon>Viridiplantae</taxon>
        <taxon>Chlorophyta</taxon>
        <taxon>core chlorophytes</taxon>
        <taxon>Chlorodendrophyceae</taxon>
        <taxon>Chlorodendrales</taxon>
        <taxon>Chlorodendraceae</taxon>
        <taxon>Tetraselmis</taxon>
    </lineage>
</organism>
<name>A0A061S181_9CHLO</name>